<dbReference type="HAMAP" id="MF_03037">
    <property type="entry name" value="ciao1"/>
    <property type="match status" value="1"/>
</dbReference>
<comment type="function">
    <text evidence="3">Essential component of the cytosolic iron-sulfur (Fe/S) protein assembly machinery. Required for the maturation of extramitochondrial Fe/S proteins.</text>
</comment>
<feature type="repeat" description="WD" evidence="4">
    <location>
        <begin position="7"/>
        <end position="48"/>
    </location>
</feature>
<dbReference type="PANTHER" id="PTHR19920:SF0">
    <property type="entry name" value="CYTOSOLIC IRON-SULFUR PROTEIN ASSEMBLY PROTEIN CIAO1-RELATED"/>
    <property type="match status" value="1"/>
</dbReference>
<dbReference type="Proteomes" id="UP001162131">
    <property type="component" value="Unassembled WGS sequence"/>
</dbReference>
<comment type="caution">
    <text evidence="5">The sequence shown here is derived from an EMBL/GenBank/DDBJ whole genome shotgun (WGS) entry which is preliminary data.</text>
</comment>
<evidence type="ECO:0000256" key="3">
    <source>
        <dbReference type="HAMAP-Rule" id="MF_03037"/>
    </source>
</evidence>
<dbReference type="InterPro" id="IPR015943">
    <property type="entry name" value="WD40/YVTN_repeat-like_dom_sf"/>
</dbReference>
<dbReference type="InterPro" id="IPR020472">
    <property type="entry name" value="WD40_PAC1"/>
</dbReference>
<dbReference type="PROSITE" id="PS50082">
    <property type="entry name" value="WD_REPEATS_2"/>
    <property type="match status" value="6"/>
</dbReference>
<gene>
    <name evidence="5" type="ORF">BSTOLATCC_MIC30584</name>
</gene>
<dbReference type="PROSITE" id="PS50294">
    <property type="entry name" value="WD_REPEATS_REGION"/>
    <property type="match status" value="6"/>
</dbReference>
<evidence type="ECO:0000256" key="1">
    <source>
        <dbReference type="ARBA" id="ARBA00022574"/>
    </source>
</evidence>
<accession>A0AAU9J4T2</accession>
<dbReference type="CDD" id="cd00200">
    <property type="entry name" value="WD40"/>
    <property type="match status" value="1"/>
</dbReference>
<reference evidence="5" key="1">
    <citation type="submission" date="2021-09" db="EMBL/GenBank/DDBJ databases">
        <authorList>
            <consortium name="AG Swart"/>
            <person name="Singh M."/>
            <person name="Singh A."/>
            <person name="Seah K."/>
            <person name="Emmerich C."/>
        </authorList>
    </citation>
    <scope>NUCLEOTIDE SEQUENCE</scope>
    <source>
        <strain evidence="5">ATCC30299</strain>
    </source>
</reference>
<keyword evidence="1 4" id="KW-0853">WD repeat</keyword>
<dbReference type="SUPFAM" id="SSF50978">
    <property type="entry name" value="WD40 repeat-like"/>
    <property type="match status" value="1"/>
</dbReference>
<dbReference type="Pfam" id="PF00400">
    <property type="entry name" value="WD40"/>
    <property type="match status" value="6"/>
</dbReference>
<feature type="repeat" description="WD" evidence="4">
    <location>
        <begin position="55"/>
        <end position="87"/>
    </location>
</feature>
<sequence>MRRLSNLSSHTERVWQADWSPSGDLLATCSGDKTVKIWRSADGPLSASWECCDTLDSHTKSVRSIAWSHSGELLASASFDGTVVIWQKHHHKFEPMLTLEGHESEVKCVSWNFDDKFLATCGRDKTVWVWETDIDFEYETVAVLSRHTQDIKFVSFHSSKNLLASGSYDNTIILWGEQDGDWQFLTQLISHEGTVWSLKWLDDALLSVSDDLTLKVWDKEGDGNYHLQRTVSGIHTRSIYFCDASPVLPVIATCAGDDSIMILGKEDYQPIETVRSSHLTDVNCVKFHPNLPLLASVSDDKTISIWALELGQHIVNE</sequence>
<dbReference type="SMART" id="SM00320">
    <property type="entry name" value="WD40"/>
    <property type="match status" value="7"/>
</dbReference>
<dbReference type="InterPro" id="IPR001680">
    <property type="entry name" value="WD40_rpt"/>
</dbReference>
<dbReference type="InterPro" id="IPR028608">
    <property type="entry name" value="CIAO1/Cia1"/>
</dbReference>
<keyword evidence="2" id="KW-0677">Repeat</keyword>
<dbReference type="PRINTS" id="PR00320">
    <property type="entry name" value="GPROTEINBRPT"/>
</dbReference>
<feature type="repeat" description="WD" evidence="4">
    <location>
        <begin position="144"/>
        <end position="175"/>
    </location>
</feature>
<dbReference type="GO" id="GO:0097361">
    <property type="term" value="C:cytosolic [4Fe-4S] assembly targeting complex"/>
    <property type="evidence" value="ECO:0007669"/>
    <property type="project" value="InterPro"/>
</dbReference>
<dbReference type="AlphaFoldDB" id="A0AAU9J4T2"/>
<organism evidence="5 6">
    <name type="scientific">Blepharisma stoltei</name>
    <dbReference type="NCBI Taxonomy" id="1481888"/>
    <lineage>
        <taxon>Eukaryota</taxon>
        <taxon>Sar</taxon>
        <taxon>Alveolata</taxon>
        <taxon>Ciliophora</taxon>
        <taxon>Postciliodesmatophora</taxon>
        <taxon>Heterotrichea</taxon>
        <taxon>Heterotrichida</taxon>
        <taxon>Blepharismidae</taxon>
        <taxon>Blepharisma</taxon>
    </lineage>
</organism>
<keyword evidence="6" id="KW-1185">Reference proteome</keyword>
<dbReference type="PANTHER" id="PTHR19920">
    <property type="entry name" value="WD40 PROTEIN CIAO1"/>
    <property type="match status" value="1"/>
</dbReference>
<feature type="repeat" description="WD" evidence="4">
    <location>
        <begin position="99"/>
        <end position="131"/>
    </location>
</feature>
<evidence type="ECO:0000313" key="5">
    <source>
        <dbReference type="EMBL" id="CAG9322209.1"/>
    </source>
</evidence>
<dbReference type="InterPro" id="IPR036322">
    <property type="entry name" value="WD40_repeat_dom_sf"/>
</dbReference>
<dbReference type="GO" id="GO:0016226">
    <property type="term" value="P:iron-sulfur cluster assembly"/>
    <property type="evidence" value="ECO:0007669"/>
    <property type="project" value="UniProtKB-UniRule"/>
</dbReference>
<evidence type="ECO:0000256" key="4">
    <source>
        <dbReference type="PROSITE-ProRule" id="PRU00221"/>
    </source>
</evidence>
<comment type="similarity">
    <text evidence="3">Belongs to the WD repeat CIA1 family.</text>
</comment>
<proteinExistence type="inferred from homology"/>
<evidence type="ECO:0000313" key="6">
    <source>
        <dbReference type="Proteomes" id="UP001162131"/>
    </source>
</evidence>
<name>A0AAU9J4T2_9CILI</name>
<evidence type="ECO:0000256" key="2">
    <source>
        <dbReference type="ARBA" id="ARBA00022737"/>
    </source>
</evidence>
<dbReference type="Gene3D" id="2.130.10.10">
    <property type="entry name" value="YVTN repeat-like/Quinoprotein amine dehydrogenase"/>
    <property type="match status" value="1"/>
</dbReference>
<protein>
    <recommendedName>
        <fullName evidence="3">Probable cytosolic iron-sulfur protein assembly protein CIAO1 homolog</fullName>
    </recommendedName>
</protein>
<feature type="repeat" description="WD" evidence="4">
    <location>
        <begin position="188"/>
        <end position="218"/>
    </location>
</feature>
<dbReference type="EMBL" id="CAJZBQ010000030">
    <property type="protein sequence ID" value="CAG9322209.1"/>
    <property type="molecule type" value="Genomic_DNA"/>
</dbReference>
<feature type="repeat" description="WD" evidence="4">
    <location>
        <begin position="275"/>
        <end position="316"/>
    </location>
</feature>